<keyword evidence="4" id="KW-1185">Reference proteome</keyword>
<proteinExistence type="inferred from homology"/>
<protein>
    <recommendedName>
        <fullName evidence="2">5-oxoprolinase subunit A</fullName>
        <shortName evidence="2">5-OPase subunit A</shortName>
        <ecNumber evidence="2">3.5.2.9</ecNumber>
    </recommendedName>
    <alternativeName>
        <fullName evidence="2">5-oxoprolinase (ATP-hydrolyzing) subunit A</fullName>
    </alternativeName>
</protein>
<dbReference type="GO" id="GO:0005975">
    <property type="term" value="P:carbohydrate metabolic process"/>
    <property type="evidence" value="ECO:0007669"/>
    <property type="project" value="InterPro"/>
</dbReference>
<dbReference type="NCBIfam" id="NF003816">
    <property type="entry name" value="PRK05406.1-5"/>
    <property type="match status" value="1"/>
</dbReference>
<dbReference type="EC" id="3.5.2.9" evidence="2"/>
<dbReference type="EMBL" id="LOWA01000032">
    <property type="protein sequence ID" value="KVE27061.1"/>
    <property type="molecule type" value="Genomic_DNA"/>
</dbReference>
<keyword evidence="2" id="KW-0547">Nucleotide-binding</keyword>
<dbReference type="GO" id="GO:0005524">
    <property type="term" value="F:ATP binding"/>
    <property type="evidence" value="ECO:0007669"/>
    <property type="project" value="UniProtKB-UniRule"/>
</dbReference>
<dbReference type="Gene3D" id="3.20.20.370">
    <property type="entry name" value="Glycoside hydrolase/deacetylase"/>
    <property type="match status" value="1"/>
</dbReference>
<dbReference type="Pfam" id="PF03746">
    <property type="entry name" value="LamB_YcsF"/>
    <property type="match status" value="1"/>
</dbReference>
<dbReference type="InterPro" id="IPR005501">
    <property type="entry name" value="LamB/YcsF/PxpA-like"/>
</dbReference>
<evidence type="ECO:0000256" key="2">
    <source>
        <dbReference type="HAMAP-Rule" id="MF_00691"/>
    </source>
</evidence>
<dbReference type="HAMAP" id="MF_00691">
    <property type="entry name" value="PxpA"/>
    <property type="match status" value="1"/>
</dbReference>
<evidence type="ECO:0000313" key="4">
    <source>
        <dbReference type="Proteomes" id="UP000062788"/>
    </source>
</evidence>
<comment type="similarity">
    <text evidence="2">Belongs to the LamB/PxpA family.</text>
</comment>
<dbReference type="RefSeq" id="WP_059517959.1">
    <property type="nucleotide sequence ID" value="NZ_LOWA01000032.1"/>
</dbReference>
<evidence type="ECO:0000313" key="3">
    <source>
        <dbReference type="EMBL" id="KVE27061.1"/>
    </source>
</evidence>
<organism evidence="3 4">
    <name type="scientific">Burkholderia singularis</name>
    <dbReference type="NCBI Taxonomy" id="1503053"/>
    <lineage>
        <taxon>Bacteria</taxon>
        <taxon>Pseudomonadati</taxon>
        <taxon>Pseudomonadota</taxon>
        <taxon>Betaproteobacteria</taxon>
        <taxon>Burkholderiales</taxon>
        <taxon>Burkholderiaceae</taxon>
        <taxon>Burkholderia</taxon>
        <taxon>pseudomallei group</taxon>
    </lineage>
</organism>
<dbReference type="PANTHER" id="PTHR30292">
    <property type="entry name" value="UNCHARACTERIZED PROTEIN YBGL-RELATED"/>
    <property type="match status" value="1"/>
</dbReference>
<dbReference type="Proteomes" id="UP000062788">
    <property type="component" value="Unassembled WGS sequence"/>
</dbReference>
<dbReference type="NCBIfam" id="NF003814">
    <property type="entry name" value="PRK05406.1-3"/>
    <property type="match status" value="1"/>
</dbReference>
<dbReference type="AlphaFoldDB" id="A0A103E2U2"/>
<gene>
    <name evidence="2" type="primary">pxpA</name>
    <name evidence="3" type="ORF">WS67_14320</name>
</gene>
<comment type="caution">
    <text evidence="3">The sequence shown here is derived from an EMBL/GenBank/DDBJ whole genome shotgun (WGS) entry which is preliminary data.</text>
</comment>
<comment type="catalytic activity">
    <reaction evidence="2">
        <text>5-oxo-L-proline + ATP + 2 H2O = L-glutamate + ADP + phosphate + H(+)</text>
        <dbReference type="Rhea" id="RHEA:10348"/>
        <dbReference type="ChEBI" id="CHEBI:15377"/>
        <dbReference type="ChEBI" id="CHEBI:15378"/>
        <dbReference type="ChEBI" id="CHEBI:29985"/>
        <dbReference type="ChEBI" id="CHEBI:30616"/>
        <dbReference type="ChEBI" id="CHEBI:43474"/>
        <dbReference type="ChEBI" id="CHEBI:58402"/>
        <dbReference type="ChEBI" id="CHEBI:456216"/>
        <dbReference type="EC" id="3.5.2.9"/>
    </reaction>
</comment>
<dbReference type="OrthoDB" id="9773478at2"/>
<dbReference type="NCBIfam" id="NF003815">
    <property type="entry name" value="PRK05406.1-4"/>
    <property type="match status" value="1"/>
</dbReference>
<dbReference type="GO" id="GO:0017168">
    <property type="term" value="F:5-oxoprolinase (ATP-hydrolyzing) activity"/>
    <property type="evidence" value="ECO:0007669"/>
    <property type="project" value="UniProtKB-UniRule"/>
</dbReference>
<dbReference type="PANTHER" id="PTHR30292:SF0">
    <property type="entry name" value="5-OXOPROLINASE SUBUNIT A"/>
    <property type="match status" value="1"/>
</dbReference>
<keyword evidence="1 2" id="KW-0067">ATP-binding</keyword>
<comment type="subunit">
    <text evidence="2">Forms a complex composed of PxpA, PxpB and PxpC.</text>
</comment>
<evidence type="ECO:0000256" key="1">
    <source>
        <dbReference type="ARBA" id="ARBA00022840"/>
    </source>
</evidence>
<dbReference type="InterPro" id="IPR011330">
    <property type="entry name" value="Glyco_hydro/deAcase_b/a-brl"/>
</dbReference>
<keyword evidence="2" id="KW-0378">Hydrolase</keyword>
<name>A0A103E2U2_9BURK</name>
<reference evidence="3 4" key="1">
    <citation type="submission" date="2015-11" db="EMBL/GenBank/DDBJ databases">
        <title>Expanding the genomic diversity of Burkholderia species for the development of highly accurate diagnostics.</title>
        <authorList>
            <person name="Sahl J."/>
            <person name="Keim P."/>
            <person name="Wagner D."/>
        </authorList>
    </citation>
    <scope>NUCLEOTIDE SEQUENCE [LARGE SCALE GENOMIC DNA]</scope>
    <source>
        <strain evidence="3 4">TSV85</strain>
    </source>
</reference>
<accession>A0A103E2U2</accession>
<sequence>MHIDLNADLGEGCGSDEALLDLVTSANIACGWHAGSAQAMRDCVRWALDKGVAIGAHPSFHDPENFGRTEMNLPACEIYAGVLYQLGALSAIALAEGGRLAHVKPHGALYNQAARDPAIADAVISAVRDFDPSLAVFGLAKSGFIAAARRAGLAAIEEVFADRGYRADGSLVPRTEPGALVDDEAEMLARTLEMIRGRRVRAVTGEWVPLDAQTVCLHGDGPHALAFARRIRTALDAAGIGVQAPGAA</sequence>
<dbReference type="SUPFAM" id="SSF88713">
    <property type="entry name" value="Glycoside hydrolase/deacetylase"/>
    <property type="match status" value="1"/>
</dbReference>
<dbReference type="CDD" id="cd10800">
    <property type="entry name" value="LamB_YcsF_YbgL_like"/>
    <property type="match status" value="1"/>
</dbReference>
<comment type="function">
    <text evidence="2">Catalyzes the cleavage of 5-oxoproline to form L-glutamate coupled to the hydrolysis of ATP to ADP and inorganic phosphate.</text>
</comment>